<reference evidence="11" key="1">
    <citation type="submission" date="2022-12" db="EMBL/GenBank/DDBJ databases">
        <authorList>
            <person name="Alioto T."/>
            <person name="Alioto T."/>
            <person name="Gomez Garrido J."/>
        </authorList>
    </citation>
    <scope>NUCLEOTIDE SEQUENCE</scope>
</reference>
<dbReference type="GO" id="GO:0005509">
    <property type="term" value="F:calcium ion binding"/>
    <property type="evidence" value="ECO:0007669"/>
    <property type="project" value="InterPro"/>
</dbReference>
<dbReference type="CDD" id="cd00054">
    <property type="entry name" value="EGF_CA"/>
    <property type="match status" value="2"/>
</dbReference>
<dbReference type="GO" id="GO:0048495">
    <property type="term" value="F:Roundabout binding"/>
    <property type="evidence" value="ECO:0007669"/>
    <property type="project" value="TreeGrafter"/>
</dbReference>
<evidence type="ECO:0000313" key="12">
    <source>
        <dbReference type="Proteomes" id="UP001178461"/>
    </source>
</evidence>
<dbReference type="InterPro" id="IPR009030">
    <property type="entry name" value="Growth_fac_rcpt_cys_sf"/>
</dbReference>
<evidence type="ECO:0000256" key="6">
    <source>
        <dbReference type="ARBA" id="ARBA00023157"/>
    </source>
</evidence>
<evidence type="ECO:0000256" key="8">
    <source>
        <dbReference type="SAM" id="MobiDB-lite"/>
    </source>
</evidence>
<protein>
    <submittedName>
        <fullName evidence="11">Slit homolog 3 protein-like</fullName>
    </submittedName>
</protein>
<evidence type="ECO:0000256" key="5">
    <source>
        <dbReference type="ARBA" id="ARBA00022737"/>
    </source>
</evidence>
<dbReference type="PANTHER" id="PTHR45836">
    <property type="entry name" value="SLIT HOMOLOG"/>
    <property type="match status" value="1"/>
</dbReference>
<dbReference type="PROSITE" id="PS00022">
    <property type="entry name" value="EGF_1"/>
    <property type="match status" value="2"/>
</dbReference>
<evidence type="ECO:0000313" key="11">
    <source>
        <dbReference type="EMBL" id="CAI5766432.1"/>
    </source>
</evidence>
<dbReference type="PROSITE" id="PS01187">
    <property type="entry name" value="EGF_CA"/>
    <property type="match status" value="1"/>
</dbReference>
<comment type="subcellular location">
    <subcellularLocation>
        <location evidence="1">Secreted</location>
    </subcellularLocation>
</comment>
<sequence>MDGVNNYACLCLPNYTGELCDEVINHCVPELNPCKHDSKCISFDKEYRCECLPGYSGKHCEIDEDDCVGHKCRHGALCVDAVNGYTCICPQGFSSPVVFLTLPNIKDNEMSIAKMYLREGKPGNCLGQQIGGGVTSHKSSAQALEPMATMVDSWASSGKGANSSHQPRTAPLL</sequence>
<feature type="domain" description="EGF-like" evidence="9 10">
    <location>
        <begin position="49"/>
        <end position="60"/>
    </location>
</feature>
<dbReference type="SUPFAM" id="SSF57184">
    <property type="entry name" value="Growth factor receptor domain"/>
    <property type="match status" value="1"/>
</dbReference>
<dbReference type="InterPro" id="IPR013032">
    <property type="entry name" value="EGF-like_CS"/>
</dbReference>
<dbReference type="Pfam" id="PF12661">
    <property type="entry name" value="hEGF"/>
    <property type="match status" value="1"/>
</dbReference>
<feature type="domain" description="EGF-like" evidence="9">
    <location>
        <begin position="9"/>
        <end position="20"/>
    </location>
</feature>
<evidence type="ECO:0000259" key="10">
    <source>
        <dbReference type="PROSITE" id="PS01186"/>
    </source>
</evidence>
<evidence type="ECO:0000256" key="3">
    <source>
        <dbReference type="ARBA" id="ARBA00022536"/>
    </source>
</evidence>
<name>A0AA35NZS9_9SAUR</name>
<dbReference type="InterPro" id="IPR051355">
    <property type="entry name" value="Notch/Slit_guidance"/>
</dbReference>
<dbReference type="InterPro" id="IPR000742">
    <property type="entry name" value="EGF"/>
</dbReference>
<keyword evidence="5" id="KW-0677">Repeat</keyword>
<evidence type="ECO:0000256" key="2">
    <source>
        <dbReference type="ARBA" id="ARBA00022525"/>
    </source>
</evidence>
<dbReference type="EMBL" id="OX395127">
    <property type="protein sequence ID" value="CAI5766432.1"/>
    <property type="molecule type" value="Genomic_DNA"/>
</dbReference>
<proteinExistence type="predicted"/>
<dbReference type="PANTHER" id="PTHR45836:SF9">
    <property type="entry name" value="SLIT HOMOLOG 3 PROTEIN"/>
    <property type="match status" value="1"/>
</dbReference>
<dbReference type="InterPro" id="IPR000152">
    <property type="entry name" value="EGF-type_Asp/Asn_hydroxyl_site"/>
</dbReference>
<organism evidence="11 12">
    <name type="scientific">Podarcis lilfordi</name>
    <name type="common">Lilford's wall lizard</name>
    <dbReference type="NCBI Taxonomy" id="74358"/>
    <lineage>
        <taxon>Eukaryota</taxon>
        <taxon>Metazoa</taxon>
        <taxon>Chordata</taxon>
        <taxon>Craniata</taxon>
        <taxon>Vertebrata</taxon>
        <taxon>Euteleostomi</taxon>
        <taxon>Lepidosauria</taxon>
        <taxon>Squamata</taxon>
        <taxon>Bifurcata</taxon>
        <taxon>Unidentata</taxon>
        <taxon>Episquamata</taxon>
        <taxon>Laterata</taxon>
        <taxon>Lacertibaenia</taxon>
        <taxon>Lacertidae</taxon>
        <taxon>Podarcis</taxon>
    </lineage>
</organism>
<accession>A0AA35NZS9</accession>
<dbReference type="GO" id="GO:0008201">
    <property type="term" value="F:heparin binding"/>
    <property type="evidence" value="ECO:0007669"/>
    <property type="project" value="TreeGrafter"/>
</dbReference>
<dbReference type="InterPro" id="IPR001881">
    <property type="entry name" value="EGF-like_Ca-bd_dom"/>
</dbReference>
<dbReference type="PROSITE" id="PS00010">
    <property type="entry name" value="ASX_HYDROXYL"/>
    <property type="match status" value="1"/>
</dbReference>
<feature type="region of interest" description="Disordered" evidence="8">
    <location>
        <begin position="154"/>
        <end position="173"/>
    </location>
</feature>
<dbReference type="FunFam" id="2.10.25.10:FF:000053">
    <property type="entry name" value="Slit guidance ligand 2"/>
    <property type="match status" value="1"/>
</dbReference>
<keyword evidence="2" id="KW-0964">Secreted</keyword>
<feature type="compositionally biased region" description="Polar residues" evidence="8">
    <location>
        <begin position="154"/>
        <end position="167"/>
    </location>
</feature>
<keyword evidence="12" id="KW-1185">Reference proteome</keyword>
<dbReference type="GO" id="GO:0050919">
    <property type="term" value="P:negative chemotaxis"/>
    <property type="evidence" value="ECO:0007669"/>
    <property type="project" value="TreeGrafter"/>
</dbReference>
<dbReference type="GO" id="GO:0007411">
    <property type="term" value="P:axon guidance"/>
    <property type="evidence" value="ECO:0007669"/>
    <property type="project" value="TreeGrafter"/>
</dbReference>
<keyword evidence="4" id="KW-0732">Signal</keyword>
<evidence type="ECO:0000256" key="7">
    <source>
        <dbReference type="ARBA" id="ARBA00023180"/>
    </source>
</evidence>
<dbReference type="Pfam" id="PF00008">
    <property type="entry name" value="EGF"/>
    <property type="match status" value="1"/>
</dbReference>
<dbReference type="GO" id="GO:0005576">
    <property type="term" value="C:extracellular region"/>
    <property type="evidence" value="ECO:0007669"/>
    <property type="project" value="UniProtKB-SubCell"/>
</dbReference>
<dbReference type="AlphaFoldDB" id="A0AA35NZS9"/>
<keyword evidence="6" id="KW-1015">Disulfide bond</keyword>
<dbReference type="PROSITE" id="PS01186">
    <property type="entry name" value="EGF_2"/>
    <property type="match status" value="1"/>
</dbReference>
<gene>
    <name evidence="11" type="ORF">PODLI_1B033098</name>
</gene>
<keyword evidence="3" id="KW-0245">EGF-like domain</keyword>
<dbReference type="Proteomes" id="UP001178461">
    <property type="component" value="Chromosome 2"/>
</dbReference>
<evidence type="ECO:0000256" key="4">
    <source>
        <dbReference type="ARBA" id="ARBA00022729"/>
    </source>
</evidence>
<dbReference type="FunFam" id="2.10.25.10:FF:000045">
    <property type="entry name" value="Slit guidance ligand 2"/>
    <property type="match status" value="1"/>
</dbReference>
<dbReference type="SMART" id="SM00179">
    <property type="entry name" value="EGF_CA"/>
    <property type="match status" value="2"/>
</dbReference>
<keyword evidence="7" id="KW-0325">Glycoprotein</keyword>
<dbReference type="InterPro" id="IPR018097">
    <property type="entry name" value="EGF_Ca-bd_CS"/>
</dbReference>
<evidence type="ECO:0000256" key="1">
    <source>
        <dbReference type="ARBA" id="ARBA00004613"/>
    </source>
</evidence>
<dbReference type="SMART" id="SM00181">
    <property type="entry name" value="EGF"/>
    <property type="match status" value="2"/>
</dbReference>
<evidence type="ECO:0000259" key="9">
    <source>
        <dbReference type="PROSITE" id="PS00022"/>
    </source>
</evidence>
<dbReference type="Gene3D" id="2.10.25.10">
    <property type="entry name" value="Laminin"/>
    <property type="match status" value="3"/>
</dbReference>